<dbReference type="EMBL" id="CAAE01006539">
    <property type="protein sequence ID" value="CAF89191.1"/>
    <property type="molecule type" value="Genomic_DNA"/>
</dbReference>
<evidence type="ECO:0000256" key="1">
    <source>
        <dbReference type="SAM" id="MobiDB-lite"/>
    </source>
</evidence>
<dbReference type="AlphaFoldDB" id="Q4TD41"/>
<reference evidence="2" key="2">
    <citation type="submission" date="2004-02" db="EMBL/GenBank/DDBJ databases">
        <authorList>
            <consortium name="Genoscope"/>
            <consortium name="Whitehead Institute Centre for Genome Research"/>
        </authorList>
    </citation>
    <scope>NUCLEOTIDE SEQUENCE</scope>
</reference>
<evidence type="ECO:0000313" key="2">
    <source>
        <dbReference type="EMBL" id="CAF89191.1"/>
    </source>
</evidence>
<organism evidence="2">
    <name type="scientific">Tetraodon nigroviridis</name>
    <name type="common">Spotted green pufferfish</name>
    <name type="synonym">Chelonodon nigroviridis</name>
    <dbReference type="NCBI Taxonomy" id="99883"/>
    <lineage>
        <taxon>Eukaryota</taxon>
        <taxon>Metazoa</taxon>
        <taxon>Chordata</taxon>
        <taxon>Craniata</taxon>
        <taxon>Vertebrata</taxon>
        <taxon>Euteleostomi</taxon>
        <taxon>Actinopterygii</taxon>
        <taxon>Neopterygii</taxon>
        <taxon>Teleostei</taxon>
        <taxon>Neoteleostei</taxon>
        <taxon>Acanthomorphata</taxon>
        <taxon>Eupercaria</taxon>
        <taxon>Tetraodontiformes</taxon>
        <taxon>Tetradontoidea</taxon>
        <taxon>Tetraodontidae</taxon>
        <taxon>Tetraodon</taxon>
    </lineage>
</organism>
<reference evidence="2" key="1">
    <citation type="journal article" date="2004" name="Nature">
        <title>Genome duplication in the teleost fish Tetraodon nigroviridis reveals the early vertebrate proto-karyotype.</title>
        <authorList>
            <person name="Jaillon O."/>
            <person name="Aury J.-M."/>
            <person name="Brunet F."/>
            <person name="Petit J.-L."/>
            <person name="Stange-Thomann N."/>
            <person name="Mauceli E."/>
            <person name="Bouneau L."/>
            <person name="Fischer C."/>
            <person name="Ozouf-Costaz C."/>
            <person name="Bernot A."/>
            <person name="Nicaud S."/>
            <person name="Jaffe D."/>
            <person name="Fisher S."/>
            <person name="Lutfalla G."/>
            <person name="Dossat C."/>
            <person name="Segurens B."/>
            <person name="Dasilva C."/>
            <person name="Salanoubat M."/>
            <person name="Levy M."/>
            <person name="Boudet N."/>
            <person name="Castellano S."/>
            <person name="Anthouard V."/>
            <person name="Jubin C."/>
            <person name="Castelli V."/>
            <person name="Katinka M."/>
            <person name="Vacherie B."/>
            <person name="Biemont C."/>
            <person name="Skalli Z."/>
            <person name="Cattolico L."/>
            <person name="Poulain J."/>
            <person name="De Berardinis V."/>
            <person name="Cruaud C."/>
            <person name="Duprat S."/>
            <person name="Brottier P."/>
            <person name="Coutanceau J.-P."/>
            <person name="Gouzy J."/>
            <person name="Parra G."/>
            <person name="Lardier G."/>
            <person name="Chapple C."/>
            <person name="McKernan K.J."/>
            <person name="McEwan P."/>
            <person name="Bosak S."/>
            <person name="Kellis M."/>
            <person name="Volff J.-N."/>
            <person name="Guigo R."/>
            <person name="Zody M.C."/>
            <person name="Mesirov J."/>
            <person name="Lindblad-Toh K."/>
            <person name="Birren B."/>
            <person name="Nusbaum C."/>
            <person name="Kahn D."/>
            <person name="Robinson-Rechavi M."/>
            <person name="Laudet V."/>
            <person name="Schachter V."/>
            <person name="Quetier F."/>
            <person name="Saurin W."/>
            <person name="Scarpelli C."/>
            <person name="Wincker P."/>
            <person name="Lander E.S."/>
            <person name="Weissenbach J."/>
            <person name="Roest Crollius H."/>
        </authorList>
    </citation>
    <scope>NUCLEOTIDE SEQUENCE [LARGE SCALE GENOMIC DNA]</scope>
</reference>
<feature type="region of interest" description="Disordered" evidence="1">
    <location>
        <begin position="1"/>
        <end position="36"/>
    </location>
</feature>
<accession>Q4TD41</accession>
<sequence length="81" mass="8518">QVGVRLAAAKRLDGAGGPSEEEVTHVGSGSRGKSRHMLPLCGRPSCFTGHYGRRAHLTQNDHLTAAVAQSPGIYVCAFFGL</sequence>
<dbReference type="KEGG" id="tng:GSTEN00003004G001"/>
<gene>
    <name evidence="2" type="ORF">GSTENG00003004001</name>
</gene>
<feature type="non-terminal residue" evidence="2">
    <location>
        <position position="1"/>
    </location>
</feature>
<proteinExistence type="predicted"/>
<name>Q4TD41_TETNG</name>
<protein>
    <submittedName>
        <fullName evidence="2">(spotted green pufferfish) hypothetical protein</fullName>
    </submittedName>
</protein>
<comment type="caution">
    <text evidence="2">The sequence shown here is derived from an EMBL/GenBank/DDBJ whole genome shotgun (WGS) entry which is preliminary data.</text>
</comment>